<gene>
    <name evidence="1" type="ORF">K469DRAFT_461800</name>
</gene>
<dbReference type="EMBL" id="ML994681">
    <property type="protein sequence ID" value="KAF2177853.1"/>
    <property type="molecule type" value="Genomic_DNA"/>
</dbReference>
<name>A0A6A6DFX0_9PEZI</name>
<reference evidence="1" key="1">
    <citation type="journal article" date="2020" name="Stud. Mycol.">
        <title>101 Dothideomycetes genomes: a test case for predicting lifestyles and emergence of pathogens.</title>
        <authorList>
            <person name="Haridas S."/>
            <person name="Albert R."/>
            <person name="Binder M."/>
            <person name="Bloem J."/>
            <person name="Labutti K."/>
            <person name="Salamov A."/>
            <person name="Andreopoulos B."/>
            <person name="Baker S."/>
            <person name="Barry K."/>
            <person name="Bills G."/>
            <person name="Bluhm B."/>
            <person name="Cannon C."/>
            <person name="Castanera R."/>
            <person name="Culley D."/>
            <person name="Daum C."/>
            <person name="Ezra D."/>
            <person name="Gonzalez J."/>
            <person name="Henrissat B."/>
            <person name="Kuo A."/>
            <person name="Liang C."/>
            <person name="Lipzen A."/>
            <person name="Lutzoni F."/>
            <person name="Magnuson J."/>
            <person name="Mondo S."/>
            <person name="Nolan M."/>
            <person name="Ohm R."/>
            <person name="Pangilinan J."/>
            <person name="Park H.-J."/>
            <person name="Ramirez L."/>
            <person name="Alfaro M."/>
            <person name="Sun H."/>
            <person name="Tritt A."/>
            <person name="Yoshinaga Y."/>
            <person name="Zwiers L.-H."/>
            <person name="Turgeon B."/>
            <person name="Goodwin S."/>
            <person name="Spatafora J."/>
            <person name="Crous P."/>
            <person name="Grigoriev I."/>
        </authorList>
    </citation>
    <scope>NUCLEOTIDE SEQUENCE</scope>
    <source>
        <strain evidence="1">CBS 207.26</strain>
    </source>
</reference>
<keyword evidence="2" id="KW-1185">Reference proteome</keyword>
<accession>A0A6A6DFX0</accession>
<feature type="non-terminal residue" evidence="1">
    <location>
        <position position="1"/>
    </location>
</feature>
<dbReference type="AlphaFoldDB" id="A0A6A6DFX0"/>
<evidence type="ECO:0000313" key="1">
    <source>
        <dbReference type="EMBL" id="KAF2177853.1"/>
    </source>
</evidence>
<feature type="non-terminal residue" evidence="1">
    <location>
        <position position="54"/>
    </location>
</feature>
<organism evidence="1 2">
    <name type="scientific">Zopfia rhizophila CBS 207.26</name>
    <dbReference type="NCBI Taxonomy" id="1314779"/>
    <lineage>
        <taxon>Eukaryota</taxon>
        <taxon>Fungi</taxon>
        <taxon>Dikarya</taxon>
        <taxon>Ascomycota</taxon>
        <taxon>Pezizomycotina</taxon>
        <taxon>Dothideomycetes</taxon>
        <taxon>Dothideomycetes incertae sedis</taxon>
        <taxon>Zopfiaceae</taxon>
        <taxon>Zopfia</taxon>
    </lineage>
</organism>
<proteinExistence type="predicted"/>
<dbReference type="Proteomes" id="UP000800200">
    <property type="component" value="Unassembled WGS sequence"/>
</dbReference>
<evidence type="ECO:0000313" key="2">
    <source>
        <dbReference type="Proteomes" id="UP000800200"/>
    </source>
</evidence>
<protein>
    <submittedName>
        <fullName evidence="1">Uncharacterized protein</fullName>
    </submittedName>
</protein>
<sequence>ICPYHSPILQMTQTDSAQRLSPMDRFLGEGVAEQSAVFRRPDNGELSTSKGCLC</sequence>
<dbReference type="OrthoDB" id="3547690at2759"/>